<reference evidence="3" key="1">
    <citation type="journal article" date="2019" name="Int. J. Syst. Evol. Microbiol.">
        <title>The Global Catalogue of Microorganisms (GCM) 10K type strain sequencing project: providing services to taxonomists for standard genome sequencing and annotation.</title>
        <authorList>
            <consortium name="The Broad Institute Genomics Platform"/>
            <consortium name="The Broad Institute Genome Sequencing Center for Infectious Disease"/>
            <person name="Wu L."/>
            <person name="Ma J."/>
        </authorList>
    </citation>
    <scope>NUCLEOTIDE SEQUENCE [LARGE SCALE GENOMIC DNA]</scope>
    <source>
        <strain evidence="3">JCM 17975</strain>
    </source>
</reference>
<dbReference type="Proteomes" id="UP001500843">
    <property type="component" value="Unassembled WGS sequence"/>
</dbReference>
<evidence type="ECO:0000313" key="2">
    <source>
        <dbReference type="EMBL" id="GAA4703059.1"/>
    </source>
</evidence>
<proteinExistence type="predicted"/>
<dbReference type="Gene3D" id="3.40.50.720">
    <property type="entry name" value="NAD(P)-binding Rossmann-like Domain"/>
    <property type="match status" value="1"/>
</dbReference>
<dbReference type="RefSeq" id="WP_253867548.1">
    <property type="nucleotide sequence ID" value="NZ_BAABHM010000011.1"/>
</dbReference>
<dbReference type="PANTHER" id="PTHR43355">
    <property type="entry name" value="FLAVIN REDUCTASE (NADPH)"/>
    <property type="match status" value="1"/>
</dbReference>
<organism evidence="2 3">
    <name type="scientific">Promicromonospora umidemergens</name>
    <dbReference type="NCBI Taxonomy" id="629679"/>
    <lineage>
        <taxon>Bacteria</taxon>
        <taxon>Bacillati</taxon>
        <taxon>Actinomycetota</taxon>
        <taxon>Actinomycetes</taxon>
        <taxon>Micrococcales</taxon>
        <taxon>Promicromonosporaceae</taxon>
        <taxon>Promicromonospora</taxon>
    </lineage>
</organism>
<evidence type="ECO:0000313" key="3">
    <source>
        <dbReference type="Proteomes" id="UP001500843"/>
    </source>
</evidence>
<keyword evidence="3" id="KW-1185">Reference proteome</keyword>
<dbReference type="Pfam" id="PF13460">
    <property type="entry name" value="NAD_binding_10"/>
    <property type="match status" value="1"/>
</dbReference>
<protein>
    <submittedName>
        <fullName evidence="2">NAD(P)H-binding protein</fullName>
    </submittedName>
</protein>
<dbReference type="InterPro" id="IPR016040">
    <property type="entry name" value="NAD(P)-bd_dom"/>
</dbReference>
<dbReference type="EMBL" id="BAABHM010000011">
    <property type="protein sequence ID" value="GAA4703059.1"/>
    <property type="molecule type" value="Genomic_DNA"/>
</dbReference>
<dbReference type="InterPro" id="IPR051606">
    <property type="entry name" value="Polyketide_Oxido-like"/>
</dbReference>
<comment type="caution">
    <text evidence="2">The sequence shown here is derived from an EMBL/GenBank/DDBJ whole genome shotgun (WGS) entry which is preliminary data.</text>
</comment>
<evidence type="ECO:0000259" key="1">
    <source>
        <dbReference type="Pfam" id="PF13460"/>
    </source>
</evidence>
<dbReference type="PANTHER" id="PTHR43355:SF2">
    <property type="entry name" value="FLAVIN REDUCTASE (NADPH)"/>
    <property type="match status" value="1"/>
</dbReference>
<dbReference type="SUPFAM" id="SSF51735">
    <property type="entry name" value="NAD(P)-binding Rossmann-fold domains"/>
    <property type="match status" value="1"/>
</dbReference>
<name>A0ABP8XCJ3_9MICO</name>
<feature type="domain" description="NAD(P)-binding" evidence="1">
    <location>
        <begin position="7"/>
        <end position="199"/>
    </location>
</feature>
<gene>
    <name evidence="2" type="ORF">GCM10023198_25440</name>
</gene>
<sequence>MRIVVFGATGMVGRRVVSEASVRGHDVVAVSRGVGGEGFATVATVSVDAGDPVRVRELLRTADVAVSAVRPRPGEEASVPATTTVLLDAAAATGTALLLVGGAGPLSSPDSPGVLVIDDERYVPARWRSSAVASLAQLQACEGHRAAWTYLSPPAVLEPGERTGTYRRGTTTLLVDGAGRSRISAEDLAVAVLDEVENPGRARHLTVAY</sequence>
<accession>A0ABP8XCJ3</accession>
<dbReference type="InterPro" id="IPR036291">
    <property type="entry name" value="NAD(P)-bd_dom_sf"/>
</dbReference>